<reference evidence="2" key="1">
    <citation type="submission" date="2017-02" db="UniProtKB">
        <authorList>
            <consortium name="WormBaseParasite"/>
        </authorList>
    </citation>
    <scope>IDENTIFICATION</scope>
</reference>
<evidence type="ECO:0000313" key="1">
    <source>
        <dbReference type="Proteomes" id="UP000036681"/>
    </source>
</evidence>
<dbReference type="AlphaFoldDB" id="A0A0M3ITA1"/>
<keyword evidence="1" id="KW-1185">Reference proteome</keyword>
<protein>
    <submittedName>
        <fullName evidence="2">Uncharacterized protein</fullName>
    </submittedName>
</protein>
<evidence type="ECO:0000313" key="2">
    <source>
        <dbReference type="WBParaSite" id="ALUE_0002197901-mRNA-1"/>
    </source>
</evidence>
<dbReference type="WBParaSite" id="ALUE_0002197901-mRNA-1">
    <property type="protein sequence ID" value="ALUE_0002197901-mRNA-1"/>
    <property type="gene ID" value="ALUE_0002197901"/>
</dbReference>
<accession>A0A0M3ITA1</accession>
<proteinExistence type="predicted"/>
<dbReference type="Proteomes" id="UP000036681">
    <property type="component" value="Unplaced"/>
</dbReference>
<sequence length="46" mass="5292">MLVFDKTSWIFDSLYSLVENFPLERYCRQASVCVAQSPNDTSIVMS</sequence>
<name>A0A0M3ITA1_ASCLU</name>
<organism evidence="1 2">
    <name type="scientific">Ascaris lumbricoides</name>
    <name type="common">Giant roundworm</name>
    <dbReference type="NCBI Taxonomy" id="6252"/>
    <lineage>
        <taxon>Eukaryota</taxon>
        <taxon>Metazoa</taxon>
        <taxon>Ecdysozoa</taxon>
        <taxon>Nematoda</taxon>
        <taxon>Chromadorea</taxon>
        <taxon>Rhabditida</taxon>
        <taxon>Spirurina</taxon>
        <taxon>Ascaridomorpha</taxon>
        <taxon>Ascaridoidea</taxon>
        <taxon>Ascarididae</taxon>
        <taxon>Ascaris</taxon>
    </lineage>
</organism>